<reference evidence="10" key="1">
    <citation type="submission" date="2020-02" db="EMBL/GenBank/DDBJ databases">
        <authorList>
            <person name="Scholz U."/>
            <person name="Mascher M."/>
            <person name="Fiebig A."/>
        </authorList>
    </citation>
    <scope>NUCLEOTIDE SEQUENCE</scope>
</reference>
<dbReference type="Gene3D" id="2.90.10.10">
    <property type="entry name" value="Bulb-type lectin domain"/>
    <property type="match status" value="1"/>
</dbReference>
<feature type="domain" description="Bulb-type lectin" evidence="8">
    <location>
        <begin position="19"/>
        <end position="142"/>
    </location>
</feature>
<dbReference type="InterPro" id="IPR035446">
    <property type="entry name" value="SLSG/EP1"/>
</dbReference>
<dbReference type="CDD" id="cd00028">
    <property type="entry name" value="B_lectin"/>
    <property type="match status" value="1"/>
</dbReference>
<dbReference type="OrthoDB" id="679597at2759"/>
<dbReference type="SUPFAM" id="SSF51110">
    <property type="entry name" value="alpha-D-mannose-specific plant lectins"/>
    <property type="match status" value="1"/>
</dbReference>
<keyword evidence="5" id="KW-0465">Mannose-binding</keyword>
<dbReference type="PROSITE" id="PS50927">
    <property type="entry name" value="BULB_LECTIN"/>
    <property type="match status" value="1"/>
</dbReference>
<evidence type="ECO:0000259" key="8">
    <source>
        <dbReference type="PROSITE" id="PS50927"/>
    </source>
</evidence>
<evidence type="ECO:0000313" key="10">
    <source>
        <dbReference type="EMBL" id="CAA7394619.1"/>
    </source>
</evidence>
<dbReference type="CDD" id="cd01098">
    <property type="entry name" value="PAN_AP_plant"/>
    <property type="match status" value="1"/>
</dbReference>
<dbReference type="EMBL" id="LR746267">
    <property type="protein sequence ID" value="CAA7394619.1"/>
    <property type="molecule type" value="Genomic_DNA"/>
</dbReference>
<feature type="signal peptide" evidence="7">
    <location>
        <begin position="1"/>
        <end position="18"/>
    </location>
</feature>
<proteinExistence type="predicted"/>
<keyword evidence="4" id="KW-0677">Repeat</keyword>
<keyword evidence="11" id="KW-1185">Reference proteome</keyword>
<dbReference type="FunFam" id="2.90.10.10:FF:000005">
    <property type="entry name" value="G-type lectin S-receptor-like serine/threonine-protein kinase"/>
    <property type="match status" value="1"/>
</dbReference>
<name>A0A7I8KA40_SPIIN</name>
<evidence type="ECO:0000256" key="2">
    <source>
        <dbReference type="ARBA" id="ARBA00022546"/>
    </source>
</evidence>
<dbReference type="GO" id="GO:0051707">
    <property type="term" value="P:response to other organism"/>
    <property type="evidence" value="ECO:0007669"/>
    <property type="project" value="UniProtKB-ARBA"/>
</dbReference>
<evidence type="ECO:0000259" key="9">
    <source>
        <dbReference type="PROSITE" id="PS50948"/>
    </source>
</evidence>
<keyword evidence="6" id="KW-1015">Disulfide bond</keyword>
<keyword evidence="2" id="KW-0348">Hemagglutinin</keyword>
<evidence type="ECO:0000256" key="6">
    <source>
        <dbReference type="ARBA" id="ARBA00023157"/>
    </source>
</evidence>
<dbReference type="GO" id="GO:0005537">
    <property type="term" value="F:D-mannose binding"/>
    <property type="evidence" value="ECO:0007669"/>
    <property type="project" value="UniProtKB-KW"/>
</dbReference>
<dbReference type="Proteomes" id="UP000663760">
    <property type="component" value="Chromosome 4"/>
</dbReference>
<evidence type="ECO:0000256" key="3">
    <source>
        <dbReference type="ARBA" id="ARBA00022729"/>
    </source>
</evidence>
<evidence type="ECO:0000256" key="5">
    <source>
        <dbReference type="ARBA" id="ARBA00023035"/>
    </source>
</evidence>
<dbReference type="Pfam" id="PF01453">
    <property type="entry name" value="B_lectin"/>
    <property type="match status" value="1"/>
</dbReference>
<evidence type="ECO:0000256" key="7">
    <source>
        <dbReference type="SAM" id="SignalP"/>
    </source>
</evidence>
<dbReference type="PANTHER" id="PTHR32444:SF235">
    <property type="entry name" value="OS01G0783900 PROTEIN"/>
    <property type="match status" value="1"/>
</dbReference>
<feature type="chain" id="PRO_5029513695" evidence="7">
    <location>
        <begin position="19"/>
        <end position="430"/>
    </location>
</feature>
<dbReference type="SMART" id="SM00473">
    <property type="entry name" value="PAN_AP"/>
    <property type="match status" value="1"/>
</dbReference>
<keyword evidence="3 7" id="KW-0732">Signal</keyword>
<evidence type="ECO:0000256" key="4">
    <source>
        <dbReference type="ARBA" id="ARBA00022737"/>
    </source>
</evidence>
<dbReference type="GO" id="GO:0048544">
    <property type="term" value="P:recognition of pollen"/>
    <property type="evidence" value="ECO:0007669"/>
    <property type="project" value="InterPro"/>
</dbReference>
<dbReference type="SMART" id="SM00108">
    <property type="entry name" value="B_lectin"/>
    <property type="match status" value="1"/>
</dbReference>
<dbReference type="PANTHER" id="PTHR32444">
    <property type="entry name" value="BULB-TYPE LECTIN DOMAIN-CONTAINING PROTEIN"/>
    <property type="match status" value="1"/>
</dbReference>
<dbReference type="PROSITE" id="PS50948">
    <property type="entry name" value="PAN"/>
    <property type="match status" value="1"/>
</dbReference>
<sequence>MVPLFGLLLVSYFSASKSVEVITRSQSMRDGETVLSARKTYEMGFFSPGSSKMRYLGIWFKKAQPEVVVWVANRENPLENSTGVLRMDEQGRLLLLDKEAGKVVWSTKGFLNTGVRVFAKLLDSGNLEVRDGEKDLPAGLLWQSIDEPSHVMLPGMKMSANRRTGARRHLTSWKSPDDPSPGNYTVEMDFSTLPRVLLKHHQAIKFSTGHFNGYRFVGVPFMQPESVLQCVVRITEDQADYIIQMKIPTISIMTLSYNGVGQRLLYDEGTNVWETFTYLPADECDRFANCGAFSICNMSNFPVCGCLEGYAPRNGDEWDQQNFSSGCVRRTRPDCSGGDGFLLMPLLKLPHLINSTVDIDISLSECRNKCTSDCSCTAYAIANVTDGMGGCITWFGDLLDMRILEMNVQDLYIRVPASSLGKRPPSYQEQ</sequence>
<dbReference type="Pfam" id="PF00954">
    <property type="entry name" value="S_locus_glycop"/>
    <property type="match status" value="1"/>
</dbReference>
<dbReference type="Pfam" id="PF08276">
    <property type="entry name" value="PAN_2"/>
    <property type="match status" value="1"/>
</dbReference>
<evidence type="ECO:0000256" key="1">
    <source>
        <dbReference type="ARBA" id="ARBA00003061"/>
    </source>
</evidence>
<keyword evidence="5" id="KW-0430">Lectin</keyword>
<dbReference type="InterPro" id="IPR036426">
    <property type="entry name" value="Bulb-type_lectin_dom_sf"/>
</dbReference>
<feature type="domain" description="Apple" evidence="9">
    <location>
        <begin position="335"/>
        <end position="417"/>
    </location>
</feature>
<gene>
    <name evidence="10" type="ORF">SI8410_04005280</name>
</gene>
<dbReference type="InterPro" id="IPR001480">
    <property type="entry name" value="Bulb-type_lectin_dom"/>
</dbReference>
<dbReference type="InterPro" id="IPR003609">
    <property type="entry name" value="Pan_app"/>
</dbReference>
<accession>A0A7I8KA40</accession>
<evidence type="ECO:0000313" key="11">
    <source>
        <dbReference type="Proteomes" id="UP000663760"/>
    </source>
</evidence>
<comment type="function">
    <text evidence="1">Involved in sporophytic self-incompatibility system (the inability of flowering plants to achieve self-fertilization).</text>
</comment>
<protein>
    <submittedName>
        <fullName evidence="10">Uncharacterized protein</fullName>
    </submittedName>
</protein>
<dbReference type="InterPro" id="IPR000858">
    <property type="entry name" value="S_locus_glycoprot_dom"/>
</dbReference>
<dbReference type="AlphaFoldDB" id="A0A7I8KA40"/>
<dbReference type="PIRSF" id="PIRSF002686">
    <property type="entry name" value="SLG"/>
    <property type="match status" value="1"/>
</dbReference>
<organism evidence="10 11">
    <name type="scientific">Spirodela intermedia</name>
    <name type="common">Intermediate duckweed</name>
    <dbReference type="NCBI Taxonomy" id="51605"/>
    <lineage>
        <taxon>Eukaryota</taxon>
        <taxon>Viridiplantae</taxon>
        <taxon>Streptophyta</taxon>
        <taxon>Embryophyta</taxon>
        <taxon>Tracheophyta</taxon>
        <taxon>Spermatophyta</taxon>
        <taxon>Magnoliopsida</taxon>
        <taxon>Liliopsida</taxon>
        <taxon>Araceae</taxon>
        <taxon>Lemnoideae</taxon>
        <taxon>Spirodela</taxon>
    </lineage>
</organism>